<organism evidence="3">
    <name type="scientific">Arabidopsis lyrata subsp. lyrata</name>
    <name type="common">Lyre-leaved rock-cress</name>
    <dbReference type="NCBI Taxonomy" id="81972"/>
    <lineage>
        <taxon>Eukaryota</taxon>
        <taxon>Viridiplantae</taxon>
        <taxon>Streptophyta</taxon>
        <taxon>Embryophyta</taxon>
        <taxon>Tracheophyta</taxon>
        <taxon>Spermatophyta</taxon>
        <taxon>Magnoliopsida</taxon>
        <taxon>eudicotyledons</taxon>
        <taxon>Gunneridae</taxon>
        <taxon>Pentapetalae</taxon>
        <taxon>rosids</taxon>
        <taxon>malvids</taxon>
        <taxon>Brassicales</taxon>
        <taxon>Brassicaceae</taxon>
        <taxon>Camelineae</taxon>
        <taxon>Arabidopsis</taxon>
    </lineage>
</organism>
<proteinExistence type="predicted"/>
<feature type="chain" id="PRO_5003102034" description="Knottin scorpion toxin-like domain-containing protein" evidence="1">
    <location>
        <begin position="23"/>
        <end position="78"/>
    </location>
</feature>
<evidence type="ECO:0000313" key="3">
    <source>
        <dbReference type="Proteomes" id="UP000008694"/>
    </source>
</evidence>
<evidence type="ECO:0000313" key="2">
    <source>
        <dbReference type="EMBL" id="EFH63520.1"/>
    </source>
</evidence>
<keyword evidence="1" id="KW-0732">Signal</keyword>
<evidence type="ECO:0008006" key="4">
    <source>
        <dbReference type="Google" id="ProtNLM"/>
    </source>
</evidence>
<dbReference type="Gramene" id="scaffold_201850.1">
    <property type="protein sequence ID" value="scaffold_201850.1"/>
    <property type="gene ID" value="scaffold_201850.1"/>
</dbReference>
<protein>
    <recommendedName>
        <fullName evidence="4">Knottin scorpion toxin-like domain-containing protein</fullName>
    </recommendedName>
</protein>
<dbReference type="HOGENOM" id="CLU_2725643_0_0_1"/>
<accession>D7KXK3</accession>
<keyword evidence="3" id="KW-1185">Reference proteome</keyword>
<evidence type="ECO:0000256" key="1">
    <source>
        <dbReference type="SAM" id="SignalP"/>
    </source>
</evidence>
<dbReference type="Proteomes" id="UP000008694">
    <property type="component" value="Unassembled WGS sequence"/>
</dbReference>
<sequence length="78" mass="8652">MASNKVAFFLVLCLCVLSIAECGRQPPISREINYKCPDPNGVDREESCFDYCRSEGYSGGSCEGHMCKCYVETNISLI</sequence>
<dbReference type="EMBL" id="GL348714">
    <property type="protein sequence ID" value="EFH63520.1"/>
    <property type="molecule type" value="Genomic_DNA"/>
</dbReference>
<gene>
    <name evidence="2" type="ORF">ARALYDRAFT_894776</name>
</gene>
<dbReference type="AlphaFoldDB" id="D7KXK3"/>
<reference evidence="3" key="1">
    <citation type="journal article" date="2011" name="Nat. Genet.">
        <title>The Arabidopsis lyrata genome sequence and the basis of rapid genome size change.</title>
        <authorList>
            <person name="Hu T.T."/>
            <person name="Pattyn P."/>
            <person name="Bakker E.G."/>
            <person name="Cao J."/>
            <person name="Cheng J.-F."/>
            <person name="Clark R.M."/>
            <person name="Fahlgren N."/>
            <person name="Fawcett J.A."/>
            <person name="Grimwood J."/>
            <person name="Gundlach H."/>
            <person name="Haberer G."/>
            <person name="Hollister J.D."/>
            <person name="Ossowski S."/>
            <person name="Ottilar R.P."/>
            <person name="Salamov A.A."/>
            <person name="Schneeberger K."/>
            <person name="Spannagl M."/>
            <person name="Wang X."/>
            <person name="Yang L."/>
            <person name="Nasrallah M.E."/>
            <person name="Bergelson J."/>
            <person name="Carrington J.C."/>
            <person name="Gaut B.S."/>
            <person name="Schmutz J."/>
            <person name="Mayer K.F.X."/>
            <person name="Van de Peer Y."/>
            <person name="Grigoriev I.V."/>
            <person name="Nordborg M."/>
            <person name="Weigel D."/>
            <person name="Guo Y.-L."/>
        </authorList>
    </citation>
    <scope>NUCLEOTIDE SEQUENCE [LARGE SCALE GENOMIC DNA]</scope>
    <source>
        <strain evidence="3">cv. MN47</strain>
    </source>
</reference>
<name>D7KXK3_ARALL</name>
<feature type="signal peptide" evidence="1">
    <location>
        <begin position="1"/>
        <end position="22"/>
    </location>
</feature>